<keyword evidence="2" id="KW-0472">Membrane</keyword>
<evidence type="ECO:0000256" key="2">
    <source>
        <dbReference type="SAM" id="Phobius"/>
    </source>
</evidence>
<gene>
    <name evidence="3" type="primary">gumC</name>
    <name evidence="3" type="ORF">Maq22A_c28835</name>
</gene>
<evidence type="ECO:0000313" key="4">
    <source>
        <dbReference type="Proteomes" id="UP000061432"/>
    </source>
</evidence>
<dbReference type="Proteomes" id="UP000061432">
    <property type="component" value="Chromosome"/>
</dbReference>
<protein>
    <recommendedName>
        <fullName evidence="5">Lipopolysaccharide biosynthesis protein</fullName>
    </recommendedName>
</protein>
<dbReference type="PANTHER" id="PTHR32309">
    <property type="entry name" value="TYROSINE-PROTEIN KINASE"/>
    <property type="match status" value="1"/>
</dbReference>
<keyword evidence="1" id="KW-0175">Coiled coil</keyword>
<sequence length="452" mass="49179">MDDLTSRRLPPVGQTIRFMPGDLLRREAHVDAAVLRRFVTGFFLVLCVAVAAWPVLPRRFEAIGSVILRPTDREGQSDSALAMRQPLDDNAVQSEMDLVSATSVIDAVIERHAVAADPEFATPSLLADLARRAGWTPGPVAPTQADLRERVRRHLVVARDRRSYTVRVGFWSADPAKAHAVAQTLVSAYLDDQVTRKRQAAESLFQWLELRVALLRSKEQDSAQAVEDFMTRSGLVDRGDQISLDAQLVTLSQEAALAKARSIELTTRAATLATLQASNGLDGAPEVLASTTIQALKQSLSAALGRTVVMSPEQRAITEQITAESSRIVRSATAEGENWSRREAALQAQIRAIRAALTERQKATMVLERLQQEAANDRTALSDALTRLKGQTASGGAQRTDVEVVSRPEMPRTAAFPSLPLYALGTLLAACLAGAALNGRLLLGWGRRFLEL</sequence>
<feature type="transmembrane region" description="Helical" evidence="2">
    <location>
        <begin position="34"/>
        <end position="56"/>
    </location>
</feature>
<dbReference type="EMBL" id="AP014704">
    <property type="protein sequence ID" value="BAR47273.1"/>
    <property type="molecule type" value="Genomic_DNA"/>
</dbReference>
<dbReference type="AlphaFoldDB" id="A0A1Y0ZFW1"/>
<dbReference type="STRING" id="270351.Maq22A_c28835"/>
<reference evidence="4" key="2">
    <citation type="submission" date="2015-01" db="EMBL/GenBank/DDBJ databases">
        <title>Complete genome sequence of Methylobacterium aquaticum strain 22A.</title>
        <authorList>
            <person name="Tani A."/>
            <person name="Ogura Y."/>
            <person name="Hayashi T."/>
        </authorList>
    </citation>
    <scope>NUCLEOTIDE SEQUENCE [LARGE SCALE GENOMIC DNA]</scope>
    <source>
        <strain evidence="4">MA-22A</strain>
    </source>
</reference>
<dbReference type="PANTHER" id="PTHR32309:SF13">
    <property type="entry name" value="FERRIC ENTEROBACTIN TRANSPORT PROTEIN FEPE"/>
    <property type="match status" value="1"/>
</dbReference>
<evidence type="ECO:0000256" key="1">
    <source>
        <dbReference type="SAM" id="Coils"/>
    </source>
</evidence>
<dbReference type="GO" id="GO:0005886">
    <property type="term" value="C:plasma membrane"/>
    <property type="evidence" value="ECO:0007669"/>
    <property type="project" value="TreeGrafter"/>
</dbReference>
<organism evidence="3 4">
    <name type="scientific">Methylobacterium aquaticum</name>
    <dbReference type="NCBI Taxonomy" id="270351"/>
    <lineage>
        <taxon>Bacteria</taxon>
        <taxon>Pseudomonadati</taxon>
        <taxon>Pseudomonadota</taxon>
        <taxon>Alphaproteobacteria</taxon>
        <taxon>Hyphomicrobiales</taxon>
        <taxon>Methylobacteriaceae</taxon>
        <taxon>Methylobacterium</taxon>
    </lineage>
</organism>
<dbReference type="RefSeq" id="WP_060849055.1">
    <property type="nucleotide sequence ID" value="NZ_AP014704.1"/>
</dbReference>
<keyword evidence="2" id="KW-1133">Transmembrane helix</keyword>
<accession>A0A1Y0ZFW1</accession>
<dbReference type="OrthoDB" id="8404680at2"/>
<evidence type="ECO:0008006" key="5">
    <source>
        <dbReference type="Google" id="ProtNLM"/>
    </source>
</evidence>
<keyword evidence="2" id="KW-0812">Transmembrane</keyword>
<reference evidence="3 4" key="1">
    <citation type="journal article" date="2015" name="Genome Announc.">
        <title>Complete Genome Sequence of Methylobacterium aquaticum Strain 22A, Isolated from Racomitrium japonicum Moss.</title>
        <authorList>
            <person name="Tani A."/>
            <person name="Ogura Y."/>
            <person name="Hayashi T."/>
            <person name="Kimbara K."/>
        </authorList>
    </citation>
    <scope>NUCLEOTIDE SEQUENCE [LARGE SCALE GENOMIC DNA]</scope>
    <source>
        <strain evidence="3 4">MA-22A</strain>
    </source>
</reference>
<proteinExistence type="predicted"/>
<name>A0A1Y0ZFW1_9HYPH</name>
<feature type="coiled-coil region" evidence="1">
    <location>
        <begin position="353"/>
        <end position="387"/>
    </location>
</feature>
<dbReference type="KEGG" id="maqu:Maq22A_c28835"/>
<dbReference type="InterPro" id="IPR050445">
    <property type="entry name" value="Bact_polysacc_biosynth/exp"/>
</dbReference>
<feature type="transmembrane region" description="Helical" evidence="2">
    <location>
        <begin position="421"/>
        <end position="443"/>
    </location>
</feature>
<dbReference type="GO" id="GO:0004713">
    <property type="term" value="F:protein tyrosine kinase activity"/>
    <property type="evidence" value="ECO:0007669"/>
    <property type="project" value="TreeGrafter"/>
</dbReference>
<evidence type="ECO:0000313" key="3">
    <source>
        <dbReference type="EMBL" id="BAR47273.1"/>
    </source>
</evidence>